<keyword evidence="4 6" id="KW-0012">Acyltransferase</keyword>
<dbReference type="RefSeq" id="WP_072066633.1">
    <property type="nucleotide sequence ID" value="NZ_CAXVLI010000020.1"/>
</dbReference>
<gene>
    <name evidence="6" type="ORF">DW011_25485</name>
    <name evidence="5" type="ORF">GAO51_29430</name>
</gene>
<reference evidence="6 7" key="1">
    <citation type="submission" date="2018-08" db="EMBL/GenBank/DDBJ databases">
        <title>A genome reference for cultivated species of the human gut microbiota.</title>
        <authorList>
            <person name="Zou Y."/>
            <person name="Xue W."/>
            <person name="Luo G."/>
        </authorList>
    </citation>
    <scope>NUCLEOTIDE SEQUENCE [LARGE SCALE GENOMIC DNA]</scope>
    <source>
        <strain evidence="6 7">AF37-12</strain>
    </source>
</reference>
<dbReference type="CDD" id="cd04647">
    <property type="entry name" value="LbH_MAT_like"/>
    <property type="match status" value="1"/>
</dbReference>
<dbReference type="Proteomes" id="UP000283616">
    <property type="component" value="Unassembled WGS sequence"/>
</dbReference>
<evidence type="ECO:0000313" key="6">
    <source>
        <dbReference type="EMBL" id="RHL52252.1"/>
    </source>
</evidence>
<dbReference type="Proteomes" id="UP000440614">
    <property type="component" value="Unassembled WGS sequence"/>
</dbReference>
<evidence type="ECO:0000256" key="3">
    <source>
        <dbReference type="ARBA" id="ARBA00022737"/>
    </source>
</evidence>
<dbReference type="SUPFAM" id="SSF51161">
    <property type="entry name" value="Trimeric LpxA-like enzymes"/>
    <property type="match status" value="1"/>
</dbReference>
<keyword evidence="2 6" id="KW-0808">Transferase</keyword>
<dbReference type="EMBL" id="QROV01000057">
    <property type="protein sequence ID" value="RHL52252.1"/>
    <property type="molecule type" value="Genomic_DNA"/>
</dbReference>
<keyword evidence="3" id="KW-0677">Repeat</keyword>
<comment type="similarity">
    <text evidence="1">Belongs to the transferase hexapeptide repeat family.</text>
</comment>
<dbReference type="PROSITE" id="PS00101">
    <property type="entry name" value="HEXAPEP_TRANSFERASES"/>
    <property type="match status" value="1"/>
</dbReference>
<evidence type="ECO:0000313" key="8">
    <source>
        <dbReference type="Proteomes" id="UP000440614"/>
    </source>
</evidence>
<evidence type="ECO:0000256" key="2">
    <source>
        <dbReference type="ARBA" id="ARBA00022679"/>
    </source>
</evidence>
<dbReference type="GO" id="GO:0005829">
    <property type="term" value="C:cytosol"/>
    <property type="evidence" value="ECO:0007669"/>
    <property type="project" value="TreeGrafter"/>
</dbReference>
<accession>A0A415LT91</accession>
<proteinExistence type="inferred from homology"/>
<protein>
    <submittedName>
        <fullName evidence="6">Acyltransferase</fullName>
    </submittedName>
</protein>
<evidence type="ECO:0000313" key="7">
    <source>
        <dbReference type="Proteomes" id="UP000283616"/>
    </source>
</evidence>
<dbReference type="InterPro" id="IPR011004">
    <property type="entry name" value="Trimer_LpxA-like_sf"/>
</dbReference>
<sequence length="157" mass="16943">MIAEILLKIRHFYFSLRGIHFHPESVISGVPIRSFRLVGKYSNIYLGKNAEIRSGCYLIARDKIIIGENSTLAYGTTILTTADPNGPYNALAVLYPYKKAPVVIGDNVWIGANVTILPGVTIGDYVVVAAGAVVTKDVPSGVLVAGVPAIVKKRFNK</sequence>
<dbReference type="Pfam" id="PF00132">
    <property type="entry name" value="Hexapep"/>
    <property type="match status" value="1"/>
</dbReference>
<dbReference type="InterPro" id="IPR018357">
    <property type="entry name" value="Hexapep_transf_CS"/>
</dbReference>
<reference evidence="5 8" key="2">
    <citation type="journal article" date="2019" name="Nat. Med.">
        <title>A library of human gut bacterial isolates paired with longitudinal multiomics data enables mechanistic microbiome research.</title>
        <authorList>
            <person name="Poyet M."/>
            <person name="Groussin M."/>
            <person name="Gibbons S.M."/>
            <person name="Avila-Pacheco J."/>
            <person name="Jiang X."/>
            <person name="Kearney S.M."/>
            <person name="Perrotta A.R."/>
            <person name="Berdy B."/>
            <person name="Zhao S."/>
            <person name="Lieberman T.D."/>
            <person name="Swanson P.K."/>
            <person name="Smith M."/>
            <person name="Roesemann S."/>
            <person name="Alexander J.E."/>
            <person name="Rich S.A."/>
            <person name="Livny J."/>
            <person name="Vlamakis H."/>
            <person name="Clish C."/>
            <person name="Bullock K."/>
            <person name="Deik A."/>
            <person name="Scott J."/>
            <person name="Pierce K.A."/>
            <person name="Xavier R.J."/>
            <person name="Alm E.J."/>
        </authorList>
    </citation>
    <scope>NUCLEOTIDE SEQUENCE [LARGE SCALE GENOMIC DNA]</scope>
    <source>
        <strain evidence="5 8">BIOML-A188</strain>
    </source>
</reference>
<dbReference type="GO" id="GO:0008374">
    <property type="term" value="F:O-acyltransferase activity"/>
    <property type="evidence" value="ECO:0007669"/>
    <property type="project" value="TreeGrafter"/>
</dbReference>
<evidence type="ECO:0000313" key="5">
    <source>
        <dbReference type="EMBL" id="KAB4303893.1"/>
    </source>
</evidence>
<organism evidence="6 7">
    <name type="scientific">Bacteroides thetaiotaomicron</name>
    <dbReference type="NCBI Taxonomy" id="818"/>
    <lineage>
        <taxon>Bacteria</taxon>
        <taxon>Pseudomonadati</taxon>
        <taxon>Bacteroidota</taxon>
        <taxon>Bacteroidia</taxon>
        <taxon>Bacteroidales</taxon>
        <taxon>Bacteroidaceae</taxon>
        <taxon>Bacteroides</taxon>
    </lineage>
</organism>
<dbReference type="PANTHER" id="PTHR23416:SF23">
    <property type="entry name" value="ACETYLTRANSFERASE C18B11.09C-RELATED"/>
    <property type="match status" value="1"/>
</dbReference>
<dbReference type="Gene3D" id="2.160.10.10">
    <property type="entry name" value="Hexapeptide repeat proteins"/>
    <property type="match status" value="1"/>
</dbReference>
<dbReference type="InterPro" id="IPR001451">
    <property type="entry name" value="Hexapep"/>
</dbReference>
<comment type="caution">
    <text evidence="6">The sequence shown here is derived from an EMBL/GenBank/DDBJ whole genome shotgun (WGS) entry which is preliminary data.</text>
</comment>
<evidence type="ECO:0000256" key="4">
    <source>
        <dbReference type="ARBA" id="ARBA00023315"/>
    </source>
</evidence>
<dbReference type="PANTHER" id="PTHR23416">
    <property type="entry name" value="SIALIC ACID SYNTHASE-RELATED"/>
    <property type="match status" value="1"/>
</dbReference>
<name>A0A415LT91_BACT4</name>
<dbReference type="EMBL" id="WCSY01000061">
    <property type="protein sequence ID" value="KAB4303893.1"/>
    <property type="molecule type" value="Genomic_DNA"/>
</dbReference>
<dbReference type="InterPro" id="IPR051159">
    <property type="entry name" value="Hexapeptide_acetyltransf"/>
</dbReference>
<evidence type="ECO:0000256" key="1">
    <source>
        <dbReference type="ARBA" id="ARBA00007274"/>
    </source>
</evidence>
<dbReference type="AlphaFoldDB" id="A0A415LT91"/>